<reference evidence="4" key="1">
    <citation type="submission" date="2021-03" db="EMBL/GenBank/DDBJ databases">
        <title>Draft genome sequence of rust myrtle Austropuccinia psidii MF-1, a brazilian biotype.</title>
        <authorList>
            <person name="Quecine M.C."/>
            <person name="Pachon D.M.R."/>
            <person name="Bonatelli M.L."/>
            <person name="Correr F.H."/>
            <person name="Franceschini L.M."/>
            <person name="Leite T.F."/>
            <person name="Margarido G.R.A."/>
            <person name="Almeida C.A."/>
            <person name="Ferrarezi J.A."/>
            <person name="Labate C.A."/>
        </authorList>
    </citation>
    <scope>NUCLEOTIDE SEQUENCE</scope>
    <source>
        <strain evidence="4">MF-1</strain>
    </source>
</reference>
<dbReference type="SUPFAM" id="SSF56672">
    <property type="entry name" value="DNA/RNA polymerases"/>
    <property type="match status" value="1"/>
</dbReference>
<gene>
    <name evidence="4" type="ORF">O181_025180</name>
</gene>
<evidence type="ECO:0000256" key="1">
    <source>
        <dbReference type="ARBA" id="ARBA00023268"/>
    </source>
</evidence>
<feature type="domain" description="Reverse transcriptase/retrotransposon-derived protein RNase H-like" evidence="2">
    <location>
        <begin position="58"/>
        <end position="106"/>
    </location>
</feature>
<evidence type="ECO:0000259" key="3">
    <source>
        <dbReference type="Pfam" id="PF17921"/>
    </source>
</evidence>
<accession>A0A9Q3CLY7</accession>
<dbReference type="AlphaFoldDB" id="A0A9Q3CLY7"/>
<organism evidence="4 5">
    <name type="scientific">Austropuccinia psidii MF-1</name>
    <dbReference type="NCBI Taxonomy" id="1389203"/>
    <lineage>
        <taxon>Eukaryota</taxon>
        <taxon>Fungi</taxon>
        <taxon>Dikarya</taxon>
        <taxon>Basidiomycota</taxon>
        <taxon>Pucciniomycotina</taxon>
        <taxon>Pucciniomycetes</taxon>
        <taxon>Pucciniales</taxon>
        <taxon>Sphaerophragmiaceae</taxon>
        <taxon>Austropuccinia</taxon>
    </lineage>
</organism>
<dbReference type="PANTHER" id="PTHR37984:SF5">
    <property type="entry name" value="PROTEIN NYNRIN-LIKE"/>
    <property type="match status" value="1"/>
</dbReference>
<dbReference type="FunFam" id="3.30.70.270:FF:000020">
    <property type="entry name" value="Transposon Tf2-6 polyprotein-like Protein"/>
    <property type="match status" value="1"/>
</dbReference>
<name>A0A9Q3CLY7_9BASI</name>
<sequence>MGSSKFQQILDWPQPKNIKALQSFLGFANLYVCFIKNYSKKITALTSLLKKDSHFIFNEEALSQFQILKEAFTTAPIFSHFNPSLPTIVETNSSDYDLGAVLSQFHFTITYFPGRLATLPYSLSFWDNLYPERGVDFMRKSPKYFHQVIKQDEISESRFSSIRAEIFSDLAEQIQKEVWKDKDCKEILKQLERGESLSDYNLEPQDKLLLFKDREVIPRNGEIQLNILEKCHDSPLAFHPGQEKTLKPIKRNFHWDGMNKFIKDYLSSCQEC</sequence>
<dbReference type="PANTHER" id="PTHR37984">
    <property type="entry name" value="PROTEIN CBG26694"/>
    <property type="match status" value="1"/>
</dbReference>
<evidence type="ECO:0000313" key="4">
    <source>
        <dbReference type="EMBL" id="MBW0485465.1"/>
    </source>
</evidence>
<dbReference type="Proteomes" id="UP000765509">
    <property type="component" value="Unassembled WGS sequence"/>
</dbReference>
<dbReference type="Pfam" id="PF17921">
    <property type="entry name" value="Integrase_H2C2"/>
    <property type="match status" value="1"/>
</dbReference>
<dbReference type="GO" id="GO:0003824">
    <property type="term" value="F:catalytic activity"/>
    <property type="evidence" value="ECO:0007669"/>
    <property type="project" value="UniProtKB-KW"/>
</dbReference>
<evidence type="ECO:0000313" key="5">
    <source>
        <dbReference type="Proteomes" id="UP000765509"/>
    </source>
</evidence>
<keyword evidence="5" id="KW-1185">Reference proteome</keyword>
<feature type="domain" description="Integrase zinc-binding" evidence="3">
    <location>
        <begin position="223"/>
        <end position="272"/>
    </location>
</feature>
<proteinExistence type="predicted"/>
<comment type="caution">
    <text evidence="4">The sequence shown here is derived from an EMBL/GenBank/DDBJ whole genome shotgun (WGS) entry which is preliminary data.</text>
</comment>
<dbReference type="Gene3D" id="3.30.70.270">
    <property type="match status" value="1"/>
</dbReference>
<dbReference type="InterPro" id="IPR041577">
    <property type="entry name" value="RT_RNaseH_2"/>
</dbReference>
<dbReference type="InterPro" id="IPR041588">
    <property type="entry name" value="Integrase_H2C2"/>
</dbReference>
<evidence type="ECO:0008006" key="6">
    <source>
        <dbReference type="Google" id="ProtNLM"/>
    </source>
</evidence>
<dbReference type="InterPro" id="IPR043502">
    <property type="entry name" value="DNA/RNA_pol_sf"/>
</dbReference>
<protein>
    <recommendedName>
        <fullName evidence="6">Integrase zinc-binding domain-containing protein</fullName>
    </recommendedName>
</protein>
<dbReference type="InterPro" id="IPR043128">
    <property type="entry name" value="Rev_trsase/Diguanyl_cyclase"/>
</dbReference>
<dbReference type="EMBL" id="AVOT02008177">
    <property type="protein sequence ID" value="MBW0485465.1"/>
    <property type="molecule type" value="Genomic_DNA"/>
</dbReference>
<dbReference type="Pfam" id="PF17919">
    <property type="entry name" value="RT_RNaseH_2"/>
    <property type="match status" value="1"/>
</dbReference>
<dbReference type="OrthoDB" id="2505288at2759"/>
<dbReference type="InterPro" id="IPR050951">
    <property type="entry name" value="Retrovirus_Pol_polyprotein"/>
</dbReference>
<dbReference type="Gene3D" id="1.10.340.70">
    <property type="match status" value="1"/>
</dbReference>
<evidence type="ECO:0000259" key="2">
    <source>
        <dbReference type="Pfam" id="PF17919"/>
    </source>
</evidence>
<keyword evidence="1" id="KW-0511">Multifunctional enzyme</keyword>